<dbReference type="SUPFAM" id="SSF89447">
    <property type="entry name" value="AbrB/MazE/MraZ-like"/>
    <property type="match status" value="1"/>
</dbReference>
<protein>
    <submittedName>
        <fullName evidence="3">Transcriptional regulator, AbrB family</fullName>
    </submittedName>
</protein>
<evidence type="ECO:0000256" key="1">
    <source>
        <dbReference type="PROSITE-ProRule" id="PRU01076"/>
    </source>
</evidence>
<dbReference type="InterPro" id="IPR037914">
    <property type="entry name" value="SpoVT-AbrB_sf"/>
</dbReference>
<accession>A0A3E2BNT9</accession>
<evidence type="ECO:0000313" key="4">
    <source>
        <dbReference type="Proteomes" id="UP000257323"/>
    </source>
</evidence>
<gene>
    <name evidence="3" type="ORF">OP8BY_1556</name>
</gene>
<organism evidence="3 4">
    <name type="scientific">Candidatus Saccharicenans subterraneus</name>
    <dbReference type="NCBI Taxonomy" id="2508984"/>
    <lineage>
        <taxon>Bacteria</taxon>
        <taxon>Candidatus Aminicenantota</taxon>
        <taxon>Candidatus Aminicenantia</taxon>
        <taxon>Candidatus Aminicenantales</taxon>
        <taxon>Candidatus Saccharicenantaceae</taxon>
        <taxon>Candidatus Saccharicenans</taxon>
    </lineage>
</organism>
<keyword evidence="1" id="KW-0238">DNA-binding</keyword>
<dbReference type="Proteomes" id="UP000257323">
    <property type="component" value="Unassembled WGS sequence"/>
</dbReference>
<proteinExistence type="predicted"/>
<dbReference type="PROSITE" id="PS51740">
    <property type="entry name" value="SPOVT_ABRB"/>
    <property type="match status" value="1"/>
</dbReference>
<dbReference type="Gene3D" id="2.10.260.10">
    <property type="match status" value="1"/>
</dbReference>
<evidence type="ECO:0000259" key="2">
    <source>
        <dbReference type="PROSITE" id="PS51740"/>
    </source>
</evidence>
<dbReference type="EMBL" id="QUAH01000003">
    <property type="protein sequence ID" value="RFT16378.1"/>
    <property type="molecule type" value="Genomic_DNA"/>
</dbReference>
<reference evidence="3 4" key="1">
    <citation type="submission" date="2018-08" db="EMBL/GenBank/DDBJ databases">
        <title>Genome analysis of the thermophilic bacterium of the candidate phylum Aminicenantes from deep subsurface aquifer revealed its physiology and ecological role.</title>
        <authorList>
            <person name="Kadnikov V.V."/>
            <person name="Mardanov A.V."/>
            <person name="Beletsky A.V."/>
            <person name="Karnachuk O.V."/>
            <person name="Ravin N.V."/>
        </authorList>
    </citation>
    <scope>NUCLEOTIDE SEQUENCE [LARGE SCALE GENOMIC DNA]</scope>
    <source>
        <strain evidence="3">BY38</strain>
    </source>
</reference>
<dbReference type="Pfam" id="PF04014">
    <property type="entry name" value="MazE_antitoxin"/>
    <property type="match status" value="1"/>
</dbReference>
<name>A0A3E2BNT9_9BACT</name>
<dbReference type="GO" id="GO:0003677">
    <property type="term" value="F:DNA binding"/>
    <property type="evidence" value="ECO:0007669"/>
    <property type="project" value="UniProtKB-UniRule"/>
</dbReference>
<dbReference type="AlphaFoldDB" id="A0A3E2BNT9"/>
<feature type="domain" description="SpoVT-AbrB" evidence="2">
    <location>
        <begin position="23"/>
        <end position="73"/>
    </location>
</feature>
<dbReference type="NCBIfam" id="TIGR01439">
    <property type="entry name" value="lp_hng_hel_AbrB"/>
    <property type="match status" value="1"/>
</dbReference>
<evidence type="ECO:0000313" key="3">
    <source>
        <dbReference type="EMBL" id="RFT16378.1"/>
    </source>
</evidence>
<dbReference type="InterPro" id="IPR007159">
    <property type="entry name" value="SpoVT-AbrB_dom"/>
</dbReference>
<sequence>MTPTPGEPRKKDTTQELPCCALESVVGVDERGQMVLPKEIREAAGLKPGDKLAVIMWRGAKGSCCLTLIKTDELKDLIREKLGPMIKDLIQTT</sequence>
<dbReference type="SMART" id="SM00966">
    <property type="entry name" value="SpoVT_AbrB"/>
    <property type="match status" value="1"/>
</dbReference>
<comment type="caution">
    <text evidence="3">The sequence shown here is derived from an EMBL/GenBank/DDBJ whole genome shotgun (WGS) entry which is preliminary data.</text>
</comment>
<dbReference type="NCBIfam" id="NF040962">
    <property type="entry name" value="near_HgcAB"/>
    <property type="match status" value="1"/>
</dbReference>